<evidence type="ECO:0000313" key="8">
    <source>
        <dbReference type="EMBL" id="ABL87288.1"/>
    </source>
</evidence>
<dbReference type="GO" id="GO:0004639">
    <property type="term" value="F:phosphoribosylaminoimidazolesuccinocarboxamide synthase activity"/>
    <property type="evidence" value="ECO:0007669"/>
    <property type="project" value="UniProtKB-UniRule"/>
</dbReference>
<evidence type="ECO:0000313" key="9">
    <source>
        <dbReference type="Proteomes" id="UP000002595"/>
    </source>
</evidence>
<dbReference type="Gene3D" id="3.30.200.20">
    <property type="entry name" value="Phosphorylase Kinase, domain 1"/>
    <property type="match status" value="1"/>
</dbReference>
<protein>
    <recommendedName>
        <fullName evidence="6">Phosphoribosylaminoimidazole-succinocarboxamide synthase</fullName>
        <ecNumber evidence="6">6.3.2.6</ecNumber>
    </recommendedName>
    <alternativeName>
        <fullName evidence="6">SAICAR synthetase</fullName>
    </alternativeName>
</protein>
<dbReference type="Gene3D" id="3.30.470.20">
    <property type="entry name" value="ATP-grasp fold, B domain"/>
    <property type="match status" value="1"/>
</dbReference>
<keyword evidence="9" id="KW-1185">Reference proteome</keyword>
<dbReference type="InterPro" id="IPR050089">
    <property type="entry name" value="SAICAR_synthetase"/>
</dbReference>
<feature type="domain" description="SAICAR synthetase/ADE2 N-terminal" evidence="7">
    <location>
        <begin position="4"/>
        <end position="211"/>
    </location>
</feature>
<organism evidence="8 9">
    <name type="scientific">Pyrobaculum islandicum (strain DSM 4184 / JCM 9189 / GEO3)</name>
    <dbReference type="NCBI Taxonomy" id="384616"/>
    <lineage>
        <taxon>Archaea</taxon>
        <taxon>Thermoproteota</taxon>
        <taxon>Thermoprotei</taxon>
        <taxon>Thermoproteales</taxon>
        <taxon>Thermoproteaceae</taxon>
        <taxon>Pyrobaculum</taxon>
    </lineage>
</organism>
<dbReference type="Pfam" id="PF01259">
    <property type="entry name" value="SAICAR_synt"/>
    <property type="match status" value="1"/>
</dbReference>
<dbReference type="STRING" id="384616.Pisl_0105"/>
<evidence type="ECO:0000256" key="6">
    <source>
        <dbReference type="HAMAP-Rule" id="MF_00137"/>
    </source>
</evidence>
<evidence type="ECO:0000256" key="5">
    <source>
        <dbReference type="ARBA" id="ARBA00022840"/>
    </source>
</evidence>
<sequence>MELVYEGKAKRVYSRGDTLVLVFKDEVTAFDGARRDTAPNKGALSAALSAILFKYLSREGVENHFIQMVDLNALEVYKTDVIPLEVIVRFKAYGSYLRRMPLVAPLQEFRKPLVELHLKDDRLHDPLILPQDAVEAGILKESEIYEIAEIATKAAETLRKLYSKANCDFIDIKFEFGRRSGKFLLIDEISGDTFRLLCNGEHLDKEYYRKTGDVKGLLQRYEQLLILTRELLGIKEREV</sequence>
<evidence type="ECO:0000259" key="7">
    <source>
        <dbReference type="Pfam" id="PF01259"/>
    </source>
</evidence>
<keyword evidence="4 6" id="KW-0658">Purine biosynthesis</keyword>
<gene>
    <name evidence="6" type="primary">purC</name>
    <name evidence="8" type="ordered locus">Pisl_0105</name>
</gene>
<dbReference type="eggNOG" id="arCOG04421">
    <property type="taxonomic scope" value="Archaea"/>
</dbReference>
<evidence type="ECO:0000256" key="4">
    <source>
        <dbReference type="ARBA" id="ARBA00022755"/>
    </source>
</evidence>
<dbReference type="OrthoDB" id="10775at2157"/>
<keyword evidence="2 6" id="KW-0436">Ligase</keyword>
<dbReference type="PROSITE" id="PS01057">
    <property type="entry name" value="SAICAR_SYNTHETASE_1"/>
    <property type="match status" value="1"/>
</dbReference>
<evidence type="ECO:0000256" key="3">
    <source>
        <dbReference type="ARBA" id="ARBA00022741"/>
    </source>
</evidence>
<comment type="similarity">
    <text evidence="6">Belongs to the SAICAR synthetase family.</text>
</comment>
<dbReference type="InterPro" id="IPR018236">
    <property type="entry name" value="SAICAR_synthetase_CS"/>
</dbReference>
<name>A1RQQ6_PYRIL</name>
<dbReference type="HOGENOM" id="CLU_061495_0_0_2"/>
<accession>A1RQQ6</accession>
<dbReference type="EC" id="6.3.2.6" evidence="6"/>
<comment type="pathway">
    <text evidence="1 6">Purine metabolism; IMP biosynthesis via de novo pathway; 5-amino-1-(5-phospho-D-ribosyl)imidazole-4-carboxamide from 5-amino-1-(5-phospho-D-ribosyl)imidazole-4-carboxylate: step 1/2.</text>
</comment>
<dbReference type="InterPro" id="IPR028923">
    <property type="entry name" value="SAICAR_synt/ADE2_N"/>
</dbReference>
<dbReference type="HAMAP" id="MF_00137">
    <property type="entry name" value="SAICAR_synth"/>
    <property type="match status" value="1"/>
</dbReference>
<evidence type="ECO:0000256" key="1">
    <source>
        <dbReference type="ARBA" id="ARBA00004672"/>
    </source>
</evidence>
<reference evidence="8" key="1">
    <citation type="submission" date="2006-12" db="EMBL/GenBank/DDBJ databases">
        <title>Complete sequence of Pyrobaculum islandicum DSM 4184.</title>
        <authorList>
            <person name="Copeland A."/>
            <person name="Lucas S."/>
            <person name="Lapidus A."/>
            <person name="Barry K."/>
            <person name="Detter J.C."/>
            <person name="Glavina del Rio T."/>
            <person name="Dalin E."/>
            <person name="Tice H."/>
            <person name="Pitluck S."/>
            <person name="Meincke L."/>
            <person name="Brettin T."/>
            <person name="Bruce D."/>
            <person name="Han C."/>
            <person name="Tapia R."/>
            <person name="Gilna P."/>
            <person name="Schmutz J."/>
            <person name="Larimer F."/>
            <person name="Land M."/>
            <person name="Hauser L."/>
            <person name="Kyrpides N."/>
            <person name="Mikhailova N."/>
            <person name="Cozen A.E."/>
            <person name="Fitz-Gibbon S.T."/>
            <person name="House C.H."/>
            <person name="Saltikov C."/>
            <person name="Lowe T."/>
            <person name="Richardson P."/>
        </authorList>
    </citation>
    <scope>NUCLEOTIDE SEQUENCE [LARGE SCALE GENOMIC DNA]</scope>
    <source>
        <strain evidence="8">DSM 4184</strain>
    </source>
</reference>
<comment type="catalytic activity">
    <reaction evidence="6">
        <text>5-amino-1-(5-phospho-D-ribosyl)imidazole-4-carboxylate + L-aspartate + ATP = (2S)-2-[5-amino-1-(5-phospho-beta-D-ribosyl)imidazole-4-carboxamido]succinate + ADP + phosphate + 2 H(+)</text>
        <dbReference type="Rhea" id="RHEA:22628"/>
        <dbReference type="ChEBI" id="CHEBI:15378"/>
        <dbReference type="ChEBI" id="CHEBI:29991"/>
        <dbReference type="ChEBI" id="CHEBI:30616"/>
        <dbReference type="ChEBI" id="CHEBI:43474"/>
        <dbReference type="ChEBI" id="CHEBI:58443"/>
        <dbReference type="ChEBI" id="CHEBI:77657"/>
        <dbReference type="ChEBI" id="CHEBI:456216"/>
        <dbReference type="EC" id="6.3.2.6"/>
    </reaction>
</comment>
<keyword evidence="3 6" id="KW-0547">Nucleotide-binding</keyword>
<dbReference type="AlphaFoldDB" id="A1RQQ6"/>
<dbReference type="GeneID" id="4616937"/>
<proteinExistence type="inferred from homology"/>
<dbReference type="UniPathway" id="UPA00074">
    <property type="reaction ID" value="UER00131"/>
</dbReference>
<dbReference type="PANTHER" id="PTHR43599:SF3">
    <property type="entry name" value="SI:DKEY-6E2.2"/>
    <property type="match status" value="1"/>
</dbReference>
<dbReference type="PANTHER" id="PTHR43599">
    <property type="entry name" value="MULTIFUNCTIONAL PROTEIN ADE2"/>
    <property type="match status" value="1"/>
</dbReference>
<dbReference type="Proteomes" id="UP000002595">
    <property type="component" value="Chromosome"/>
</dbReference>
<evidence type="ECO:0000256" key="2">
    <source>
        <dbReference type="ARBA" id="ARBA00022598"/>
    </source>
</evidence>
<dbReference type="GO" id="GO:0006189">
    <property type="term" value="P:'de novo' IMP biosynthetic process"/>
    <property type="evidence" value="ECO:0007669"/>
    <property type="project" value="UniProtKB-UniRule"/>
</dbReference>
<dbReference type="RefSeq" id="WP_011761865.1">
    <property type="nucleotide sequence ID" value="NC_008701.1"/>
</dbReference>
<keyword evidence="5 6" id="KW-0067">ATP-binding</keyword>
<dbReference type="SUPFAM" id="SSF56104">
    <property type="entry name" value="SAICAR synthase-like"/>
    <property type="match status" value="1"/>
</dbReference>
<dbReference type="KEGG" id="pis:Pisl_0105"/>
<dbReference type="EMBL" id="CP000504">
    <property type="protein sequence ID" value="ABL87288.1"/>
    <property type="molecule type" value="Genomic_DNA"/>
</dbReference>
<dbReference type="GO" id="GO:0005524">
    <property type="term" value="F:ATP binding"/>
    <property type="evidence" value="ECO:0007669"/>
    <property type="project" value="UniProtKB-KW"/>
</dbReference>